<dbReference type="Proteomes" id="UP001189429">
    <property type="component" value="Unassembled WGS sequence"/>
</dbReference>
<organism evidence="3 4">
    <name type="scientific">Prorocentrum cordatum</name>
    <dbReference type="NCBI Taxonomy" id="2364126"/>
    <lineage>
        <taxon>Eukaryota</taxon>
        <taxon>Sar</taxon>
        <taxon>Alveolata</taxon>
        <taxon>Dinophyceae</taxon>
        <taxon>Prorocentrales</taxon>
        <taxon>Prorocentraceae</taxon>
        <taxon>Prorocentrum</taxon>
    </lineage>
</organism>
<protein>
    <submittedName>
        <fullName evidence="3">Uncharacterized protein</fullName>
    </submittedName>
</protein>
<sequence length="402" mass="43679">MTAMAARLLLLAPALASSIVVYQRAVVGAQHASSMDPEGRKHLTCLGRGRGNETADEFLSQCKACRLYGTDVPRIYIKEGKDGVGSRFHEVIAGMAMAAHVHMALGGVIVGPKSCHQSHGFDTFKAVSTFFNITDPNLLLTTHDPGFSQTHPKFQSFEKTLKQFGLPKSKSNIFIPSHCLACELDKRGSASSWYTPELLYALRTSFIWRSPLAFKTGVTSIAIHIRRGDVKENKSAAPTSEAGKIWSMRGVSDAWYFSLIAQISGTCAPDADIHVFSSLEGNWNSSDFDGYRERGATVHLDGDPMEAWAHFVAADVLVMAKSSFSHVPALLNDNCVVYQPYMHLPLDGWVSAQANDSAPLAAQAAEDLRHCVASRARRRRAETALQAAPGAAPRPGLQHQTA</sequence>
<evidence type="ECO:0000256" key="1">
    <source>
        <dbReference type="SAM" id="MobiDB-lite"/>
    </source>
</evidence>
<evidence type="ECO:0000313" key="3">
    <source>
        <dbReference type="EMBL" id="CAK0844905.1"/>
    </source>
</evidence>
<gene>
    <name evidence="3" type="ORF">PCOR1329_LOCUS38876</name>
</gene>
<accession>A0ABN9TGK4</accession>
<reference evidence="3" key="1">
    <citation type="submission" date="2023-10" db="EMBL/GenBank/DDBJ databases">
        <authorList>
            <person name="Chen Y."/>
            <person name="Shah S."/>
            <person name="Dougan E. K."/>
            <person name="Thang M."/>
            <person name="Chan C."/>
        </authorList>
    </citation>
    <scope>NUCLEOTIDE SEQUENCE [LARGE SCALE GENOMIC DNA]</scope>
</reference>
<feature type="chain" id="PRO_5046373679" evidence="2">
    <location>
        <begin position="17"/>
        <end position="402"/>
    </location>
</feature>
<comment type="caution">
    <text evidence="3">The sequence shown here is derived from an EMBL/GenBank/DDBJ whole genome shotgun (WGS) entry which is preliminary data.</text>
</comment>
<evidence type="ECO:0000313" key="4">
    <source>
        <dbReference type="Proteomes" id="UP001189429"/>
    </source>
</evidence>
<feature type="signal peptide" evidence="2">
    <location>
        <begin position="1"/>
        <end position="16"/>
    </location>
</feature>
<dbReference type="EMBL" id="CAUYUJ010014703">
    <property type="protein sequence ID" value="CAK0844905.1"/>
    <property type="molecule type" value="Genomic_DNA"/>
</dbReference>
<keyword evidence="4" id="KW-1185">Reference proteome</keyword>
<evidence type="ECO:0000256" key="2">
    <source>
        <dbReference type="SAM" id="SignalP"/>
    </source>
</evidence>
<name>A0ABN9TGK4_9DINO</name>
<feature type="region of interest" description="Disordered" evidence="1">
    <location>
        <begin position="382"/>
        <end position="402"/>
    </location>
</feature>
<proteinExistence type="predicted"/>
<keyword evidence="2" id="KW-0732">Signal</keyword>